<dbReference type="AlphaFoldDB" id="A0A2Z5J6V9"/>
<dbReference type="Proteomes" id="UP000252698">
    <property type="component" value="Chromosome"/>
</dbReference>
<evidence type="ECO:0000313" key="2">
    <source>
        <dbReference type="Proteomes" id="UP000252698"/>
    </source>
</evidence>
<sequence>MVVLRVRARRPIDARWVLIASLSTACASWASRSHSTRLSATSDGSIRPGRGIGGCCGDGRLTG</sequence>
<evidence type="ECO:0000313" key="1">
    <source>
        <dbReference type="EMBL" id="AXE76064.1"/>
    </source>
</evidence>
<name>A0A2Z5J6V9_STRAR</name>
<reference evidence="1 2" key="1">
    <citation type="journal article" date="2018" name="Front. Microbiol.">
        <title>Genome Sequencing of Streptomyces atratus SCSIOZH16 and Activation Production of Nocardamine via Metabolic Engineering.</title>
        <authorList>
            <person name="Li Y."/>
            <person name="Zhang C."/>
            <person name="Liu C."/>
            <person name="Ju J."/>
            <person name="Ma J."/>
        </authorList>
    </citation>
    <scope>NUCLEOTIDE SEQUENCE [LARGE SCALE GENOMIC DNA]</scope>
    <source>
        <strain evidence="1 2">SCSIO_ZH16</strain>
    </source>
</reference>
<dbReference type="EMBL" id="CP027306">
    <property type="protein sequence ID" value="AXE76064.1"/>
    <property type="molecule type" value="Genomic_DNA"/>
</dbReference>
<dbReference type="PROSITE" id="PS51257">
    <property type="entry name" value="PROKAR_LIPOPROTEIN"/>
    <property type="match status" value="1"/>
</dbReference>
<protein>
    <submittedName>
        <fullName evidence="1">Uncharacterized protein</fullName>
    </submittedName>
</protein>
<proteinExistence type="predicted"/>
<dbReference type="KEGG" id="sata:C5746_02745"/>
<gene>
    <name evidence="1" type="ORF">C5746_02745</name>
</gene>
<accession>A0A2Z5J6V9</accession>
<organism evidence="1 2">
    <name type="scientific">Streptomyces atratus</name>
    <dbReference type="NCBI Taxonomy" id="1893"/>
    <lineage>
        <taxon>Bacteria</taxon>
        <taxon>Bacillati</taxon>
        <taxon>Actinomycetota</taxon>
        <taxon>Actinomycetes</taxon>
        <taxon>Kitasatosporales</taxon>
        <taxon>Streptomycetaceae</taxon>
        <taxon>Streptomyces</taxon>
    </lineage>
</organism>